<feature type="domain" description="PTS EIIA type-2" evidence="1">
    <location>
        <begin position="4"/>
        <end position="151"/>
    </location>
</feature>
<keyword evidence="2" id="KW-0762">Sugar transport</keyword>
<dbReference type="GeneID" id="98000588"/>
<dbReference type="RefSeq" id="WP_007050273.1">
    <property type="nucleotide sequence ID" value="NZ_CABKNJ010000001.1"/>
</dbReference>
<accession>A0A3E3E0Q1</accession>
<proteinExistence type="predicted"/>
<name>A0A3E3E0Q1_9FIRM</name>
<dbReference type="PANTHER" id="PTHR47738">
    <property type="entry name" value="PTS SYSTEM FRUCTOSE-LIKE EIIA COMPONENT-RELATED"/>
    <property type="match status" value="1"/>
</dbReference>
<dbReference type="AlphaFoldDB" id="A0A3E3E0Q1"/>
<gene>
    <name evidence="2" type="ORF">DW687_01995</name>
</gene>
<dbReference type="InterPro" id="IPR016152">
    <property type="entry name" value="PTrfase/Anion_transptr"/>
</dbReference>
<evidence type="ECO:0000313" key="3">
    <source>
        <dbReference type="Proteomes" id="UP000261212"/>
    </source>
</evidence>
<organism evidence="2 3">
    <name type="scientific">Anaerofustis stercorihominis</name>
    <dbReference type="NCBI Taxonomy" id="214853"/>
    <lineage>
        <taxon>Bacteria</taxon>
        <taxon>Bacillati</taxon>
        <taxon>Bacillota</taxon>
        <taxon>Clostridia</taxon>
        <taxon>Eubacteriales</taxon>
        <taxon>Eubacteriaceae</taxon>
        <taxon>Anaerofustis</taxon>
    </lineage>
</organism>
<sequence>MADLEFNKDLIFFDVEADSNLDALDNVAHKLLDLGYVKESYVEAVKEREKVFATGLPVENFAVAVPHTDVEHVNKQSICVATLKKPVTFEVMAGAGEKCEVSILFMLALKEPHQQLAMLQTVISLIQQEDKLKAIYESKDKDLILKIVEEELAKQAEEA</sequence>
<keyword evidence="2" id="KW-0813">Transport</keyword>
<dbReference type="PROSITE" id="PS51094">
    <property type="entry name" value="PTS_EIIA_TYPE_2"/>
    <property type="match status" value="1"/>
</dbReference>
<dbReference type="InterPro" id="IPR051541">
    <property type="entry name" value="PTS_SugarTrans_NitroReg"/>
</dbReference>
<dbReference type="Gene3D" id="3.40.930.10">
    <property type="entry name" value="Mannitol-specific EII, Chain A"/>
    <property type="match status" value="1"/>
</dbReference>
<dbReference type="PANTHER" id="PTHR47738:SF3">
    <property type="entry name" value="PHOSPHOTRANSFERASE SYSTEM MANNITOL_FRUCTOSE-SPECIFIC IIA DOMAIN CONTAINING PROTEIN"/>
    <property type="match status" value="1"/>
</dbReference>
<dbReference type="EMBL" id="QUSM01000002">
    <property type="protein sequence ID" value="RGD75117.1"/>
    <property type="molecule type" value="Genomic_DNA"/>
</dbReference>
<evidence type="ECO:0000313" key="2">
    <source>
        <dbReference type="EMBL" id="RGD75117.1"/>
    </source>
</evidence>
<dbReference type="SUPFAM" id="SSF55804">
    <property type="entry name" value="Phoshotransferase/anion transport protein"/>
    <property type="match status" value="1"/>
</dbReference>
<reference evidence="2 3" key="1">
    <citation type="submission" date="2018-08" db="EMBL/GenBank/DDBJ databases">
        <title>A genome reference for cultivated species of the human gut microbiota.</title>
        <authorList>
            <person name="Zou Y."/>
            <person name="Xue W."/>
            <person name="Luo G."/>
        </authorList>
    </citation>
    <scope>NUCLEOTIDE SEQUENCE [LARGE SCALE GENOMIC DNA]</scope>
    <source>
        <strain evidence="2 3">AM25-6</strain>
    </source>
</reference>
<dbReference type="Pfam" id="PF00359">
    <property type="entry name" value="PTS_EIIA_2"/>
    <property type="match status" value="1"/>
</dbReference>
<evidence type="ECO:0000259" key="1">
    <source>
        <dbReference type="PROSITE" id="PS51094"/>
    </source>
</evidence>
<dbReference type="Proteomes" id="UP000261212">
    <property type="component" value="Unassembled WGS sequence"/>
</dbReference>
<protein>
    <submittedName>
        <fullName evidence="2">PTS sugar transporter subunit IIA</fullName>
    </submittedName>
</protein>
<dbReference type="InterPro" id="IPR002178">
    <property type="entry name" value="PTS_EIIA_type-2_dom"/>
</dbReference>
<comment type="caution">
    <text evidence="2">The sequence shown here is derived from an EMBL/GenBank/DDBJ whole genome shotgun (WGS) entry which is preliminary data.</text>
</comment>
<dbReference type="CDD" id="cd00211">
    <property type="entry name" value="PTS_IIA_fru"/>
    <property type="match status" value="1"/>
</dbReference>